<evidence type="ECO:0000313" key="4">
    <source>
        <dbReference type="Proteomes" id="UP000318199"/>
    </source>
</evidence>
<proteinExistence type="predicted"/>
<evidence type="ECO:0000256" key="2">
    <source>
        <dbReference type="SAM" id="SignalP"/>
    </source>
</evidence>
<keyword evidence="4" id="KW-1185">Reference proteome</keyword>
<dbReference type="EMBL" id="VOBQ01000003">
    <property type="protein sequence ID" value="TWO72717.1"/>
    <property type="molecule type" value="Genomic_DNA"/>
</dbReference>
<feature type="region of interest" description="Disordered" evidence="1">
    <location>
        <begin position="50"/>
        <end position="71"/>
    </location>
</feature>
<dbReference type="OrthoDB" id="6979445at2"/>
<reference evidence="3 4" key="1">
    <citation type="submission" date="2019-07" db="EMBL/GenBank/DDBJ databases">
        <title>Caenimonas sedimenti sp. nov., isolated from activated sludge.</title>
        <authorList>
            <person name="Xu J."/>
        </authorList>
    </citation>
    <scope>NUCLEOTIDE SEQUENCE [LARGE SCALE GENOMIC DNA]</scope>
    <source>
        <strain evidence="3 4">HX-9-20</strain>
    </source>
</reference>
<evidence type="ECO:0000256" key="1">
    <source>
        <dbReference type="SAM" id="MobiDB-lite"/>
    </source>
</evidence>
<feature type="chain" id="PRO_5021771953" description="Lipoprotein" evidence="2">
    <location>
        <begin position="23"/>
        <end position="71"/>
    </location>
</feature>
<organism evidence="3 4">
    <name type="scientific">Caenimonas sedimenti</name>
    <dbReference type="NCBI Taxonomy" id="2596921"/>
    <lineage>
        <taxon>Bacteria</taxon>
        <taxon>Pseudomonadati</taxon>
        <taxon>Pseudomonadota</taxon>
        <taxon>Betaproteobacteria</taxon>
        <taxon>Burkholderiales</taxon>
        <taxon>Comamonadaceae</taxon>
        <taxon>Caenimonas</taxon>
    </lineage>
</organism>
<dbReference type="Proteomes" id="UP000318199">
    <property type="component" value="Unassembled WGS sequence"/>
</dbReference>
<sequence>MKSRFVLLVAACLLAGCSTLLPHGSTDVVDDNLVLFRNYSGQAHTVRVEKQTHPLGPLQPAGESAGSLLIH</sequence>
<dbReference type="PROSITE" id="PS51257">
    <property type="entry name" value="PROKAR_LIPOPROTEIN"/>
    <property type="match status" value="1"/>
</dbReference>
<dbReference type="AlphaFoldDB" id="A0A562ZWH6"/>
<dbReference type="RefSeq" id="WP_145891243.1">
    <property type="nucleotide sequence ID" value="NZ_VOBQ01000003.1"/>
</dbReference>
<keyword evidence="2" id="KW-0732">Signal</keyword>
<accession>A0A562ZWH6</accession>
<gene>
    <name evidence="3" type="ORF">FN976_04085</name>
</gene>
<evidence type="ECO:0008006" key="5">
    <source>
        <dbReference type="Google" id="ProtNLM"/>
    </source>
</evidence>
<name>A0A562ZWH6_9BURK</name>
<protein>
    <recommendedName>
        <fullName evidence="5">Lipoprotein</fullName>
    </recommendedName>
</protein>
<comment type="caution">
    <text evidence="3">The sequence shown here is derived from an EMBL/GenBank/DDBJ whole genome shotgun (WGS) entry which is preliminary data.</text>
</comment>
<feature type="signal peptide" evidence="2">
    <location>
        <begin position="1"/>
        <end position="22"/>
    </location>
</feature>
<evidence type="ECO:0000313" key="3">
    <source>
        <dbReference type="EMBL" id="TWO72717.1"/>
    </source>
</evidence>